<gene>
    <name evidence="2" type="ORF">E2C01_098698</name>
</gene>
<accession>A0A5B7K7L7</accession>
<dbReference type="EMBL" id="VSRR010134512">
    <property type="protein sequence ID" value="MPD03080.1"/>
    <property type="molecule type" value="Genomic_DNA"/>
</dbReference>
<reference evidence="2 3" key="1">
    <citation type="submission" date="2019-05" db="EMBL/GenBank/DDBJ databases">
        <title>Another draft genome of Portunus trituberculatus and its Hox gene families provides insights of decapod evolution.</title>
        <authorList>
            <person name="Jeong J.-H."/>
            <person name="Song I."/>
            <person name="Kim S."/>
            <person name="Choi T."/>
            <person name="Kim D."/>
            <person name="Ryu S."/>
            <person name="Kim W."/>
        </authorList>
    </citation>
    <scope>NUCLEOTIDE SEQUENCE [LARGE SCALE GENOMIC DNA]</scope>
    <source>
        <tissue evidence="2">Muscle</tissue>
    </source>
</reference>
<sequence>MEKGWSRSRQGRMKGMEEERKSQPGLGVGSEGARQRWRDCTARVMDGRMKEGGKEGEKDGKAGDKHDN</sequence>
<protein>
    <submittedName>
        <fullName evidence="2">Uncharacterized protein</fullName>
    </submittedName>
</protein>
<dbReference type="Proteomes" id="UP000324222">
    <property type="component" value="Unassembled WGS sequence"/>
</dbReference>
<organism evidence="2 3">
    <name type="scientific">Portunus trituberculatus</name>
    <name type="common">Swimming crab</name>
    <name type="synonym">Neptunus trituberculatus</name>
    <dbReference type="NCBI Taxonomy" id="210409"/>
    <lineage>
        <taxon>Eukaryota</taxon>
        <taxon>Metazoa</taxon>
        <taxon>Ecdysozoa</taxon>
        <taxon>Arthropoda</taxon>
        <taxon>Crustacea</taxon>
        <taxon>Multicrustacea</taxon>
        <taxon>Malacostraca</taxon>
        <taxon>Eumalacostraca</taxon>
        <taxon>Eucarida</taxon>
        <taxon>Decapoda</taxon>
        <taxon>Pleocyemata</taxon>
        <taxon>Brachyura</taxon>
        <taxon>Eubrachyura</taxon>
        <taxon>Portunoidea</taxon>
        <taxon>Portunidae</taxon>
        <taxon>Portuninae</taxon>
        <taxon>Portunus</taxon>
    </lineage>
</organism>
<evidence type="ECO:0000313" key="3">
    <source>
        <dbReference type="Proteomes" id="UP000324222"/>
    </source>
</evidence>
<name>A0A5B7K7L7_PORTR</name>
<keyword evidence="3" id="KW-1185">Reference proteome</keyword>
<evidence type="ECO:0000313" key="2">
    <source>
        <dbReference type="EMBL" id="MPD03080.1"/>
    </source>
</evidence>
<dbReference type="AlphaFoldDB" id="A0A5B7K7L7"/>
<comment type="caution">
    <text evidence="2">The sequence shown here is derived from an EMBL/GenBank/DDBJ whole genome shotgun (WGS) entry which is preliminary data.</text>
</comment>
<evidence type="ECO:0000256" key="1">
    <source>
        <dbReference type="SAM" id="MobiDB-lite"/>
    </source>
</evidence>
<feature type="compositionally biased region" description="Basic and acidic residues" evidence="1">
    <location>
        <begin position="33"/>
        <end position="68"/>
    </location>
</feature>
<proteinExistence type="predicted"/>
<feature type="region of interest" description="Disordered" evidence="1">
    <location>
        <begin position="1"/>
        <end position="68"/>
    </location>
</feature>